<feature type="active site" evidence="2">
    <location>
        <position position="122"/>
    </location>
</feature>
<sequence>MIIPYVTQKVPGGERSLDVYSWLLADRIVYLGSPIDDEVANVVVAQLLHLESADPDGRIDLYVNSPGGSPSAMLAIYDAMQYVRPVVTTTCVGRAAADAAVLFAGGAAGQRSMLAHARVVLHQPGTQARGDVPDLILAADEIVRVRSELEEVLARHTGRSVETLRRDTDRALVLTAHQAVEYGLADQVIDRDALRRTAA</sequence>
<evidence type="ECO:0000256" key="2">
    <source>
        <dbReference type="HAMAP-Rule" id="MF_00444"/>
    </source>
</evidence>
<dbReference type="InterPro" id="IPR023562">
    <property type="entry name" value="ClpP/TepA"/>
</dbReference>
<evidence type="ECO:0000256" key="3">
    <source>
        <dbReference type="RuleBase" id="RU003567"/>
    </source>
</evidence>
<dbReference type="CDD" id="cd07017">
    <property type="entry name" value="S14_ClpP_2"/>
    <property type="match status" value="1"/>
</dbReference>
<gene>
    <name evidence="4" type="primary">clpP4</name>
    <name evidence="2" type="synonym">clpP</name>
    <name evidence="4" type="ORF">CGE01nite_18380</name>
</gene>
<evidence type="ECO:0000313" key="5">
    <source>
        <dbReference type="Proteomes" id="UP000320461"/>
    </source>
</evidence>
<keyword evidence="2" id="KW-0963">Cytoplasm</keyword>
<keyword evidence="2 4" id="KW-0645">Protease</keyword>
<dbReference type="Proteomes" id="UP000320461">
    <property type="component" value="Unassembled WGS sequence"/>
</dbReference>
<dbReference type="GO" id="GO:0051117">
    <property type="term" value="F:ATPase binding"/>
    <property type="evidence" value="ECO:0007669"/>
    <property type="project" value="TreeGrafter"/>
</dbReference>
<comment type="subunit">
    <text evidence="2">Fourteen ClpP subunits assemble into 2 heptameric rings which stack back to back to give a disk-like structure with a central cavity, resembling the structure of eukaryotic proteasomes.</text>
</comment>
<dbReference type="PANTHER" id="PTHR10381:SF26">
    <property type="entry name" value="ATP-DEPENDENT CLP PROTEASE PROTEOLYTIC SUBUNIT-LIKE-RELATED"/>
    <property type="match status" value="1"/>
</dbReference>
<organism evidence="4 5">
    <name type="scientific">Cellulomonas gelida</name>
    <dbReference type="NCBI Taxonomy" id="1712"/>
    <lineage>
        <taxon>Bacteria</taxon>
        <taxon>Bacillati</taxon>
        <taxon>Actinomycetota</taxon>
        <taxon>Actinomycetes</taxon>
        <taxon>Micrococcales</taxon>
        <taxon>Cellulomonadaceae</taxon>
        <taxon>Cellulomonas</taxon>
    </lineage>
</organism>
<dbReference type="HAMAP" id="MF_00444">
    <property type="entry name" value="ClpP"/>
    <property type="match status" value="1"/>
</dbReference>
<dbReference type="SUPFAM" id="SSF52096">
    <property type="entry name" value="ClpP/crotonase"/>
    <property type="match status" value="1"/>
</dbReference>
<comment type="function">
    <text evidence="2">Cleaves peptides in various proteins in a process that requires ATP hydrolysis. Has a chymotrypsin-like activity. Plays a major role in the degradation of misfolded proteins.</text>
</comment>
<dbReference type="GO" id="GO:0005737">
    <property type="term" value="C:cytoplasm"/>
    <property type="evidence" value="ECO:0007669"/>
    <property type="project" value="UniProtKB-SubCell"/>
</dbReference>
<comment type="catalytic activity">
    <reaction evidence="2">
        <text>Hydrolysis of proteins to small peptides in the presence of ATP and magnesium. alpha-casein is the usual test substrate. In the absence of ATP, only oligopeptides shorter than five residues are hydrolyzed (such as succinyl-Leu-Tyr-|-NHMec, and Leu-Tyr-Leu-|-Tyr-Trp, in which cleavage of the -Tyr-|-Leu- and -Tyr-|-Trp bonds also occurs).</text>
        <dbReference type="EC" id="3.4.21.92"/>
    </reaction>
</comment>
<dbReference type="RefSeq" id="WP_048344482.1">
    <property type="nucleotide sequence ID" value="NZ_BJLQ01000017.1"/>
</dbReference>
<dbReference type="AlphaFoldDB" id="A0A4Y3KKP8"/>
<dbReference type="GO" id="GO:0009368">
    <property type="term" value="C:endopeptidase Clp complex"/>
    <property type="evidence" value="ECO:0007669"/>
    <property type="project" value="TreeGrafter"/>
</dbReference>
<name>A0A4Y3KKP8_9CELL</name>
<reference evidence="4 5" key="1">
    <citation type="submission" date="2019-06" db="EMBL/GenBank/DDBJ databases">
        <title>Whole genome shotgun sequence of Cellulomonas gelida NBRC 3748.</title>
        <authorList>
            <person name="Hosoyama A."/>
            <person name="Uohara A."/>
            <person name="Ohji S."/>
            <person name="Ichikawa N."/>
        </authorList>
    </citation>
    <scope>NUCLEOTIDE SEQUENCE [LARGE SCALE GENOMIC DNA]</scope>
    <source>
        <strain evidence="4 5">NBRC 3748</strain>
    </source>
</reference>
<dbReference type="Gene3D" id="3.90.226.10">
    <property type="entry name" value="2-enoyl-CoA Hydratase, Chain A, domain 1"/>
    <property type="match status" value="1"/>
</dbReference>
<keyword evidence="2" id="KW-0720">Serine protease</keyword>
<dbReference type="GO" id="GO:0004176">
    <property type="term" value="F:ATP-dependent peptidase activity"/>
    <property type="evidence" value="ECO:0007669"/>
    <property type="project" value="InterPro"/>
</dbReference>
<evidence type="ECO:0000313" key="4">
    <source>
        <dbReference type="EMBL" id="GEA84587.1"/>
    </source>
</evidence>
<comment type="subcellular location">
    <subcellularLocation>
        <location evidence="2">Cytoplasm</location>
    </subcellularLocation>
</comment>
<proteinExistence type="inferred from homology"/>
<comment type="caution">
    <text evidence="4">The sequence shown here is derived from an EMBL/GenBank/DDBJ whole genome shotgun (WGS) entry which is preliminary data.</text>
</comment>
<dbReference type="PANTHER" id="PTHR10381">
    <property type="entry name" value="ATP-DEPENDENT CLP PROTEASE PROTEOLYTIC SUBUNIT"/>
    <property type="match status" value="1"/>
</dbReference>
<dbReference type="PRINTS" id="PR00127">
    <property type="entry name" value="CLPPROTEASEP"/>
</dbReference>
<keyword evidence="2" id="KW-0378">Hydrolase</keyword>
<comment type="similarity">
    <text evidence="1 2 3">Belongs to the peptidase S14 family.</text>
</comment>
<dbReference type="Pfam" id="PF00574">
    <property type="entry name" value="CLP_protease"/>
    <property type="match status" value="1"/>
</dbReference>
<dbReference type="InterPro" id="IPR001907">
    <property type="entry name" value="ClpP"/>
</dbReference>
<dbReference type="OrthoDB" id="9802800at2"/>
<protein>
    <recommendedName>
        <fullName evidence="2 3">ATP-dependent Clp protease proteolytic subunit</fullName>
        <ecNumber evidence="2">3.4.21.92</ecNumber>
    </recommendedName>
    <alternativeName>
        <fullName evidence="2">Endopeptidase Clp</fullName>
    </alternativeName>
</protein>
<accession>A0A4Y3KKP8</accession>
<dbReference type="EMBL" id="BJLQ01000017">
    <property type="protein sequence ID" value="GEA84587.1"/>
    <property type="molecule type" value="Genomic_DNA"/>
</dbReference>
<keyword evidence="5" id="KW-1185">Reference proteome</keyword>
<evidence type="ECO:0000256" key="1">
    <source>
        <dbReference type="ARBA" id="ARBA00007039"/>
    </source>
</evidence>
<comment type="caution">
    <text evidence="2">Lacks conserved residue(s) required for the propagation of feature annotation.</text>
</comment>
<dbReference type="InterPro" id="IPR029045">
    <property type="entry name" value="ClpP/crotonase-like_dom_sf"/>
</dbReference>
<dbReference type="EC" id="3.4.21.92" evidence="2"/>
<dbReference type="GO" id="GO:0004252">
    <property type="term" value="F:serine-type endopeptidase activity"/>
    <property type="evidence" value="ECO:0007669"/>
    <property type="project" value="UniProtKB-UniRule"/>
</dbReference>
<dbReference type="GO" id="GO:0006515">
    <property type="term" value="P:protein quality control for misfolded or incompletely synthesized proteins"/>
    <property type="evidence" value="ECO:0007669"/>
    <property type="project" value="TreeGrafter"/>
</dbReference>